<dbReference type="SMART" id="SM00343">
    <property type="entry name" value="ZnF_C2HC"/>
    <property type="match status" value="1"/>
</dbReference>
<evidence type="ECO:0000313" key="6">
    <source>
        <dbReference type="RefSeq" id="XP_013890153.1"/>
    </source>
</evidence>
<sequence length="331" mass="37889">MQDTQLIKQKLPDLSAGGSLWIKAFLEACSGMVPTMGDFRRVYCACTSWGALTELEGSVASFGVPDDTPLERWVYALWPRIRERFPVNMESVELNNIPPLEGERGSVYLARVRELWGSKIGVDPVYDRPTWMMFKSAVLKSQTEQVRKQLECVVGLDRLDYDLWGDHVVHFIDKQEKDRQTEKQEMVSLEAQLNKAKLKDLRDKVNQIKEKSVVQMPQIMEMPKTGKQQEVLVQGEWGPNNNQVQYYQNHQYSPRGRGTRLGRKERGYKKGYKSDACFLCGLMGHWAKECPIRFGVPMQQGPGPAFPPQHYLSPPFPQLTPEETTHPITDS</sequence>
<evidence type="ECO:0000256" key="1">
    <source>
        <dbReference type="PROSITE-ProRule" id="PRU00047"/>
    </source>
</evidence>
<dbReference type="KEGG" id="alim:106537313"/>
<keyword evidence="1" id="KW-0862">Zinc</keyword>
<feature type="region of interest" description="Disordered" evidence="3">
    <location>
        <begin position="312"/>
        <end position="331"/>
    </location>
</feature>
<dbReference type="PROSITE" id="PS50158">
    <property type="entry name" value="ZF_CCHC"/>
    <property type="match status" value="1"/>
</dbReference>
<dbReference type="Pfam" id="PF00098">
    <property type="entry name" value="zf-CCHC"/>
    <property type="match status" value="1"/>
</dbReference>
<reference evidence="6" key="1">
    <citation type="submission" date="2025-08" db="UniProtKB">
        <authorList>
            <consortium name="RefSeq"/>
        </authorList>
    </citation>
    <scope>IDENTIFICATION</scope>
</reference>
<feature type="coiled-coil region" evidence="2">
    <location>
        <begin position="172"/>
        <end position="211"/>
    </location>
</feature>
<dbReference type="GO" id="GO:0003676">
    <property type="term" value="F:nucleic acid binding"/>
    <property type="evidence" value="ECO:0007669"/>
    <property type="project" value="InterPro"/>
</dbReference>
<gene>
    <name evidence="6" type="primary">LOC106537313</name>
</gene>
<proteinExistence type="predicted"/>
<dbReference type="SUPFAM" id="SSF57756">
    <property type="entry name" value="Retrovirus zinc finger-like domains"/>
    <property type="match status" value="1"/>
</dbReference>
<name>A0A2I4DD41_AUSLI</name>
<evidence type="ECO:0000313" key="5">
    <source>
        <dbReference type="Proteomes" id="UP000192220"/>
    </source>
</evidence>
<keyword evidence="5" id="KW-1185">Reference proteome</keyword>
<dbReference type="GeneID" id="106537313"/>
<keyword evidence="1" id="KW-0863">Zinc-finger</keyword>
<accession>A0A2I4DD41</accession>
<evidence type="ECO:0000256" key="3">
    <source>
        <dbReference type="SAM" id="MobiDB-lite"/>
    </source>
</evidence>
<dbReference type="OrthoDB" id="8956736at2759"/>
<dbReference type="Proteomes" id="UP000192220">
    <property type="component" value="Unplaced"/>
</dbReference>
<feature type="domain" description="CCHC-type" evidence="4">
    <location>
        <begin position="277"/>
        <end position="291"/>
    </location>
</feature>
<dbReference type="GO" id="GO:0008270">
    <property type="term" value="F:zinc ion binding"/>
    <property type="evidence" value="ECO:0007669"/>
    <property type="project" value="UniProtKB-KW"/>
</dbReference>
<keyword evidence="2" id="KW-0175">Coiled coil</keyword>
<organism evidence="5 6">
    <name type="scientific">Austrofundulus limnaeus</name>
    <name type="common">Annual killifish</name>
    <dbReference type="NCBI Taxonomy" id="52670"/>
    <lineage>
        <taxon>Eukaryota</taxon>
        <taxon>Metazoa</taxon>
        <taxon>Chordata</taxon>
        <taxon>Craniata</taxon>
        <taxon>Vertebrata</taxon>
        <taxon>Euteleostomi</taxon>
        <taxon>Actinopterygii</taxon>
        <taxon>Neopterygii</taxon>
        <taxon>Teleostei</taxon>
        <taxon>Neoteleostei</taxon>
        <taxon>Acanthomorphata</taxon>
        <taxon>Ovalentaria</taxon>
        <taxon>Atherinomorphae</taxon>
        <taxon>Cyprinodontiformes</taxon>
        <taxon>Rivulidae</taxon>
        <taxon>Austrofundulus</taxon>
    </lineage>
</organism>
<dbReference type="InterPro" id="IPR001878">
    <property type="entry name" value="Znf_CCHC"/>
</dbReference>
<dbReference type="InterPro" id="IPR036875">
    <property type="entry name" value="Znf_CCHC_sf"/>
</dbReference>
<dbReference type="RefSeq" id="XP_013890153.1">
    <property type="nucleotide sequence ID" value="XM_014034699.1"/>
</dbReference>
<evidence type="ECO:0000259" key="4">
    <source>
        <dbReference type="PROSITE" id="PS50158"/>
    </source>
</evidence>
<dbReference type="InParanoid" id="A0A2I4DD41"/>
<dbReference type="AlphaFoldDB" id="A0A2I4DD41"/>
<evidence type="ECO:0000256" key="2">
    <source>
        <dbReference type="SAM" id="Coils"/>
    </source>
</evidence>
<keyword evidence="1" id="KW-0479">Metal-binding</keyword>
<dbReference type="Gene3D" id="4.10.60.10">
    <property type="entry name" value="Zinc finger, CCHC-type"/>
    <property type="match status" value="1"/>
</dbReference>
<protein>
    <submittedName>
        <fullName evidence="6">Uncharacterized protein LOC106537313</fullName>
    </submittedName>
</protein>